<accession>A0A2L2BM53</accession>
<organism evidence="10">
    <name type="scientific">Plasmodiophora brassicae</name>
    <name type="common">Clubroot disease agent</name>
    <dbReference type="NCBI Taxonomy" id="37360"/>
    <lineage>
        <taxon>Eukaryota</taxon>
        <taxon>Sar</taxon>
        <taxon>Rhizaria</taxon>
        <taxon>Endomyxa</taxon>
        <taxon>Phytomyxea</taxon>
        <taxon>Plasmodiophorida</taxon>
        <taxon>Plasmodiophoridae</taxon>
        <taxon>Plasmodiophora</taxon>
    </lineage>
</organism>
<sequence>MPACPRTHAQVKADDVVVRRANLGSSPAGSSARLHRVMGVSPIVASPLTTTDTGQGSVPTTHAGSHAVESPTERPASPSSSHTGSTTDEQVQYFQYRDGFRKNVVGGETFVLPSRYQPLKIIGKGSYGVVSSVVDTVTKQTFAVKKIHSVFERRSYMRRTLRELRIMRNMRHHENLLPLIAILRPHNPMRFRDLYLLLPLMETDLACIIRSEQAFSMDHVRFFMYQILRGLKFLHSAGVVHRDLKPKNLLINSNCDLRICDFGLARFMDDDAACDSSRKPTQMTDYIATRWYRAPEILLGYRMYSSAVDIWSAGCILAELVGRCALFPGKDLVNQMELICEKIGHPSPDVVSELGRHGDEKMLAVVRSDPSPGIPLEEMFPGADPLVCDLIRGMLRFDPRKRLDVTGALAHPFLKDLHCVDDEPTGPTMPHSEFQFDFRPNLQHNELAEMICNEVSHFNPGVLCKGASSRYGPFGTRRDAAALLDTNVSRAVSVYPATASPCLLRRHTI</sequence>
<evidence type="ECO:0000256" key="6">
    <source>
        <dbReference type="PROSITE-ProRule" id="PRU10141"/>
    </source>
</evidence>
<keyword evidence="7" id="KW-0460">Magnesium</keyword>
<comment type="similarity">
    <text evidence="7">Belongs to the protein kinase superfamily. Ser/Thr protein kinase family. MAP kinase subfamily.</text>
</comment>
<evidence type="ECO:0000313" key="10">
    <source>
        <dbReference type="EMBL" id="AVG22640.1"/>
    </source>
</evidence>
<keyword evidence="4 7" id="KW-0418">Kinase</keyword>
<evidence type="ECO:0000259" key="9">
    <source>
        <dbReference type="PROSITE" id="PS50011"/>
    </source>
</evidence>
<dbReference type="GO" id="GO:0005524">
    <property type="term" value="F:ATP binding"/>
    <property type="evidence" value="ECO:0007669"/>
    <property type="project" value="UniProtKB-UniRule"/>
</dbReference>
<dbReference type="SUPFAM" id="SSF56112">
    <property type="entry name" value="Protein kinase-like (PK-like)"/>
    <property type="match status" value="1"/>
</dbReference>
<name>A0A2L2BM53_PLABS</name>
<keyword evidence="5 6" id="KW-0067">ATP-binding</keyword>
<dbReference type="Pfam" id="PF00069">
    <property type="entry name" value="Pkinase"/>
    <property type="match status" value="1"/>
</dbReference>
<dbReference type="PROSITE" id="PS50011">
    <property type="entry name" value="PROTEIN_KINASE_DOM"/>
    <property type="match status" value="1"/>
</dbReference>
<proteinExistence type="evidence at transcript level"/>
<dbReference type="PROSITE" id="PS01351">
    <property type="entry name" value="MAPK"/>
    <property type="match status" value="1"/>
</dbReference>
<evidence type="ECO:0000256" key="5">
    <source>
        <dbReference type="ARBA" id="ARBA00022840"/>
    </source>
</evidence>
<evidence type="ECO:0000256" key="2">
    <source>
        <dbReference type="ARBA" id="ARBA00022679"/>
    </source>
</evidence>
<dbReference type="GO" id="GO:0004707">
    <property type="term" value="F:MAP kinase activity"/>
    <property type="evidence" value="ECO:0007669"/>
    <property type="project" value="UniProtKB-EC"/>
</dbReference>
<dbReference type="Gene3D" id="1.10.510.10">
    <property type="entry name" value="Transferase(Phosphotransferase) domain 1"/>
    <property type="match status" value="1"/>
</dbReference>
<comment type="activity regulation">
    <text evidence="7">Activated by threonine and tyrosine phosphorylation.</text>
</comment>
<evidence type="ECO:0000256" key="1">
    <source>
        <dbReference type="ARBA" id="ARBA00022527"/>
    </source>
</evidence>
<dbReference type="EMBL" id="KY776456">
    <property type="protein sequence ID" value="AVG22640.1"/>
    <property type="molecule type" value="mRNA"/>
</dbReference>
<dbReference type="SMART" id="SM00220">
    <property type="entry name" value="S_TKc"/>
    <property type="match status" value="1"/>
</dbReference>
<dbReference type="Gene3D" id="3.30.200.20">
    <property type="entry name" value="Phosphorylase Kinase, domain 1"/>
    <property type="match status" value="1"/>
</dbReference>
<dbReference type="InterPro" id="IPR017441">
    <property type="entry name" value="Protein_kinase_ATP_BS"/>
</dbReference>
<dbReference type="FunFam" id="1.10.510.10:FF:000040">
    <property type="entry name" value="Mitogen-activated protein kinase"/>
    <property type="match status" value="1"/>
</dbReference>
<reference evidence="10" key="1">
    <citation type="submission" date="2017-03" db="EMBL/GenBank/DDBJ databases">
        <title>Genome-wide identification of MAPK, MAPKK, and MAPKKK gene families and transcriptional profiling analysis during development in Plasmodiophora brassicae.</title>
        <authorList>
            <person name="Chen T."/>
        </authorList>
    </citation>
    <scope>NUCLEOTIDE SEQUENCE</scope>
    <source>
        <strain evidence="10">ZJ-1</strain>
    </source>
</reference>
<dbReference type="EC" id="2.7.11.24" evidence="7"/>
<dbReference type="FunFam" id="3.30.200.20:FF:000046">
    <property type="entry name" value="Mitogen-activated protein kinase"/>
    <property type="match status" value="1"/>
</dbReference>
<dbReference type="InterPro" id="IPR003527">
    <property type="entry name" value="MAP_kinase_CS"/>
</dbReference>
<dbReference type="InterPro" id="IPR050117">
    <property type="entry name" value="MAPK"/>
</dbReference>
<keyword evidence="1 7" id="KW-0723">Serine/threonine-protein kinase</keyword>
<evidence type="ECO:0000256" key="8">
    <source>
        <dbReference type="SAM" id="MobiDB-lite"/>
    </source>
</evidence>
<comment type="cofactor">
    <cofactor evidence="7">
        <name>Mg(2+)</name>
        <dbReference type="ChEBI" id="CHEBI:18420"/>
    </cofactor>
</comment>
<feature type="region of interest" description="Disordered" evidence="8">
    <location>
        <begin position="46"/>
        <end position="87"/>
    </location>
</feature>
<dbReference type="InterPro" id="IPR011009">
    <property type="entry name" value="Kinase-like_dom_sf"/>
</dbReference>
<keyword evidence="2 7" id="KW-0808">Transferase</keyword>
<dbReference type="CDD" id="cd07834">
    <property type="entry name" value="STKc_MAPK"/>
    <property type="match status" value="1"/>
</dbReference>
<dbReference type="PANTHER" id="PTHR24055">
    <property type="entry name" value="MITOGEN-ACTIVATED PROTEIN KINASE"/>
    <property type="match status" value="1"/>
</dbReference>
<feature type="compositionally biased region" description="Polar residues" evidence="8">
    <location>
        <begin position="47"/>
        <end position="63"/>
    </location>
</feature>
<evidence type="ECO:0000256" key="3">
    <source>
        <dbReference type="ARBA" id="ARBA00022741"/>
    </source>
</evidence>
<feature type="domain" description="Protein kinase" evidence="9">
    <location>
        <begin position="116"/>
        <end position="414"/>
    </location>
</feature>
<comment type="catalytic activity">
    <reaction evidence="7">
        <text>L-threonyl-[protein] + ATP = O-phospho-L-threonyl-[protein] + ADP + H(+)</text>
        <dbReference type="Rhea" id="RHEA:46608"/>
        <dbReference type="Rhea" id="RHEA-COMP:11060"/>
        <dbReference type="Rhea" id="RHEA-COMP:11605"/>
        <dbReference type="ChEBI" id="CHEBI:15378"/>
        <dbReference type="ChEBI" id="CHEBI:30013"/>
        <dbReference type="ChEBI" id="CHEBI:30616"/>
        <dbReference type="ChEBI" id="CHEBI:61977"/>
        <dbReference type="ChEBI" id="CHEBI:456216"/>
        <dbReference type="EC" id="2.7.11.24"/>
    </reaction>
</comment>
<dbReference type="InterPro" id="IPR000719">
    <property type="entry name" value="Prot_kinase_dom"/>
</dbReference>
<feature type="compositionally biased region" description="Polar residues" evidence="8">
    <location>
        <begin position="77"/>
        <end position="87"/>
    </location>
</feature>
<feature type="binding site" evidence="6">
    <location>
        <position position="146"/>
    </location>
    <ligand>
        <name>ATP</name>
        <dbReference type="ChEBI" id="CHEBI:30616"/>
    </ligand>
</feature>
<dbReference type="PROSITE" id="PS00108">
    <property type="entry name" value="PROTEIN_KINASE_ST"/>
    <property type="match status" value="1"/>
</dbReference>
<dbReference type="AlphaFoldDB" id="A0A2L2BM53"/>
<dbReference type="PROSITE" id="PS00107">
    <property type="entry name" value="PROTEIN_KINASE_ATP"/>
    <property type="match status" value="1"/>
</dbReference>
<evidence type="ECO:0000256" key="4">
    <source>
        <dbReference type="ARBA" id="ARBA00022777"/>
    </source>
</evidence>
<keyword evidence="3 6" id="KW-0547">Nucleotide-binding</keyword>
<protein>
    <recommendedName>
        <fullName evidence="7">Mitogen-activated protein kinase</fullName>
        <ecNumber evidence="7">2.7.11.24</ecNumber>
    </recommendedName>
</protein>
<evidence type="ECO:0000256" key="7">
    <source>
        <dbReference type="RuleBase" id="RU361165"/>
    </source>
</evidence>
<dbReference type="InterPro" id="IPR008271">
    <property type="entry name" value="Ser/Thr_kinase_AS"/>
</dbReference>